<dbReference type="Gene3D" id="3.10.200.10">
    <property type="entry name" value="Alpha carbonic anhydrase"/>
    <property type="match status" value="1"/>
</dbReference>
<dbReference type="InterPro" id="IPR018338">
    <property type="entry name" value="Carbonic_anhydrase_a-class_CS"/>
</dbReference>
<evidence type="ECO:0000313" key="10">
    <source>
        <dbReference type="Proteomes" id="UP000472260"/>
    </source>
</evidence>
<dbReference type="PROSITE" id="PS51144">
    <property type="entry name" value="ALPHA_CA_2"/>
    <property type="match status" value="1"/>
</dbReference>
<dbReference type="SMART" id="SM01057">
    <property type="entry name" value="Carb_anhydrase"/>
    <property type="match status" value="1"/>
</dbReference>
<dbReference type="AlphaFoldDB" id="A0A671R8T5"/>
<name>A0A671R8T5_9TELE</name>
<dbReference type="PANTHER" id="PTHR18952:SF200">
    <property type="entry name" value="CARBONIC ANHYDRASE"/>
    <property type="match status" value="1"/>
</dbReference>
<dbReference type="PANTHER" id="PTHR18952">
    <property type="entry name" value="CARBONIC ANHYDRASE"/>
    <property type="match status" value="1"/>
</dbReference>
<evidence type="ECO:0000256" key="5">
    <source>
        <dbReference type="ARBA" id="ARBA00023180"/>
    </source>
</evidence>
<dbReference type="Pfam" id="PF00194">
    <property type="entry name" value="Carb_anhydrase"/>
    <property type="match status" value="1"/>
</dbReference>
<reference evidence="9" key="1">
    <citation type="submission" date="2025-08" db="UniProtKB">
        <authorList>
            <consortium name="Ensembl"/>
        </authorList>
    </citation>
    <scope>IDENTIFICATION</scope>
</reference>
<reference evidence="9" key="2">
    <citation type="submission" date="2025-09" db="UniProtKB">
        <authorList>
            <consortium name="Ensembl"/>
        </authorList>
    </citation>
    <scope>IDENTIFICATION</scope>
</reference>
<keyword evidence="7" id="KW-0732">Signal</keyword>
<dbReference type="InterPro" id="IPR023561">
    <property type="entry name" value="Carbonic_anhydrase_a-class"/>
</dbReference>
<keyword evidence="4 7" id="KW-0862">Zinc</keyword>
<dbReference type="EC" id="4.2.1.1" evidence="2 7"/>
<evidence type="ECO:0000313" key="9">
    <source>
        <dbReference type="Ensembl" id="ENSSANP00000079760.1"/>
    </source>
</evidence>
<evidence type="ECO:0000256" key="7">
    <source>
        <dbReference type="RuleBase" id="RU367011"/>
    </source>
</evidence>
<evidence type="ECO:0000256" key="1">
    <source>
        <dbReference type="ARBA" id="ARBA00010718"/>
    </source>
</evidence>
<dbReference type="FunFam" id="3.10.200.10:FF:000003">
    <property type="entry name" value="Carbonic anhydrase 12"/>
    <property type="match status" value="1"/>
</dbReference>
<comment type="function">
    <text evidence="7">Reversible hydration of carbon dioxide.</text>
</comment>
<dbReference type="Ensembl" id="ENSSANT00000084767.1">
    <property type="protein sequence ID" value="ENSSANP00000079760.1"/>
    <property type="gene ID" value="ENSSANG00000039689.1"/>
</dbReference>
<feature type="signal peptide" evidence="7">
    <location>
        <begin position="1"/>
        <end position="20"/>
    </location>
</feature>
<comment type="catalytic activity">
    <reaction evidence="7">
        <text>hydrogencarbonate + H(+) = CO2 + H2O</text>
        <dbReference type="Rhea" id="RHEA:10748"/>
        <dbReference type="ChEBI" id="CHEBI:15377"/>
        <dbReference type="ChEBI" id="CHEBI:15378"/>
        <dbReference type="ChEBI" id="CHEBI:16526"/>
        <dbReference type="ChEBI" id="CHEBI:17544"/>
        <dbReference type="EC" id="4.2.1.1"/>
    </reaction>
</comment>
<evidence type="ECO:0000256" key="2">
    <source>
        <dbReference type="ARBA" id="ARBA00012925"/>
    </source>
</evidence>
<dbReference type="GO" id="GO:0008270">
    <property type="term" value="F:zinc ion binding"/>
    <property type="evidence" value="ECO:0007669"/>
    <property type="project" value="UniProtKB-UniRule"/>
</dbReference>
<dbReference type="Proteomes" id="UP000472260">
    <property type="component" value="Unassembled WGS sequence"/>
</dbReference>
<dbReference type="InterPro" id="IPR036398">
    <property type="entry name" value="CA_dom_sf"/>
</dbReference>
<feature type="domain" description="Alpha-carbonic anhydrase" evidence="8">
    <location>
        <begin position="25"/>
        <end position="286"/>
    </location>
</feature>
<dbReference type="GO" id="GO:0004089">
    <property type="term" value="F:carbonate dehydratase activity"/>
    <property type="evidence" value="ECO:0007669"/>
    <property type="project" value="UniProtKB-UniRule"/>
</dbReference>
<dbReference type="PROSITE" id="PS00162">
    <property type="entry name" value="ALPHA_CA_1"/>
    <property type="match status" value="1"/>
</dbReference>
<dbReference type="SUPFAM" id="SSF51069">
    <property type="entry name" value="Carbonic anhydrase"/>
    <property type="match status" value="1"/>
</dbReference>
<keyword evidence="6 7" id="KW-0456">Lyase</keyword>
<protein>
    <recommendedName>
        <fullName evidence="2 7">Carbonic anhydrase</fullName>
        <ecNumber evidence="2 7">4.2.1.1</ecNumber>
    </recommendedName>
</protein>
<comment type="cofactor">
    <cofactor evidence="7">
        <name>Zn(2+)</name>
        <dbReference type="ChEBI" id="CHEBI:29105"/>
    </cofactor>
</comment>
<evidence type="ECO:0000256" key="6">
    <source>
        <dbReference type="ARBA" id="ARBA00023239"/>
    </source>
</evidence>
<organism evidence="9 10">
    <name type="scientific">Sinocyclocheilus anshuiensis</name>
    <dbReference type="NCBI Taxonomy" id="1608454"/>
    <lineage>
        <taxon>Eukaryota</taxon>
        <taxon>Metazoa</taxon>
        <taxon>Chordata</taxon>
        <taxon>Craniata</taxon>
        <taxon>Vertebrata</taxon>
        <taxon>Euteleostomi</taxon>
        <taxon>Actinopterygii</taxon>
        <taxon>Neopterygii</taxon>
        <taxon>Teleostei</taxon>
        <taxon>Ostariophysi</taxon>
        <taxon>Cypriniformes</taxon>
        <taxon>Cyprinidae</taxon>
        <taxon>Cyprininae</taxon>
        <taxon>Sinocyclocheilus</taxon>
    </lineage>
</organism>
<feature type="chain" id="PRO_5025717809" description="Carbonic anhydrase" evidence="7">
    <location>
        <begin position="21"/>
        <end position="359"/>
    </location>
</feature>
<comment type="similarity">
    <text evidence="1 7">Belongs to the alpha-carbonic anhydrase family.</text>
</comment>
<evidence type="ECO:0000259" key="8">
    <source>
        <dbReference type="PROSITE" id="PS51144"/>
    </source>
</evidence>
<keyword evidence="10" id="KW-1185">Reference proteome</keyword>
<keyword evidence="3 7" id="KW-0479">Metal-binding</keyword>
<dbReference type="InterPro" id="IPR001148">
    <property type="entry name" value="CA_dom"/>
</dbReference>
<gene>
    <name evidence="9" type="primary">LOC107654012</name>
</gene>
<keyword evidence="5" id="KW-0325">Glycoprotein</keyword>
<evidence type="ECO:0000256" key="3">
    <source>
        <dbReference type="ARBA" id="ARBA00022723"/>
    </source>
</evidence>
<dbReference type="GO" id="GO:0005886">
    <property type="term" value="C:plasma membrane"/>
    <property type="evidence" value="ECO:0007669"/>
    <property type="project" value="TreeGrafter"/>
</dbReference>
<evidence type="ECO:0000256" key="4">
    <source>
        <dbReference type="ARBA" id="ARBA00022833"/>
    </source>
</evidence>
<proteinExistence type="inferred from homology"/>
<sequence length="359" mass="39287">MMNAWFMTCFAAFLLTASCGAPISMAWCYHMPSCSYVAWPVIAEKYCNGTQQSPVDIVTANVQANANLTAFTFTGYDDNATLTEIENTGTMIQVTLDHKKMHVEGGDLPGLFASTQFHLHWGNGSATPGSEHRVNGKRYPMELHIMNKAERNGSVPSDSVLAVLGIFIEASNDTRRPESWKTLTSYLAKIASAGDKTHVSDKLTMDDLLSGVDRTKYYRYLGSLTTPNCDEGVIWTIFKDPIKVSRDLIDLFTTTVYINKTSNSPLMTNTFRGVQPINGRVVMSQRAGDDVIGVTGRALPEGGVSGITRVWTPPPRLQAFGEPPELSTAEDVGFSIMSPNKGSVHPLHLTSVMRDQPPV</sequence>
<accession>A0A671R8T5</accession>